<dbReference type="EMBL" id="JACKWZ010000026">
    <property type="protein sequence ID" value="KAF9421092.1"/>
    <property type="molecule type" value="Genomic_DNA"/>
</dbReference>
<organism evidence="1 2">
    <name type="scientific">Spodoptera exigua</name>
    <name type="common">Beet armyworm</name>
    <name type="synonym">Noctua fulgens</name>
    <dbReference type="NCBI Taxonomy" id="7107"/>
    <lineage>
        <taxon>Eukaryota</taxon>
        <taxon>Metazoa</taxon>
        <taxon>Ecdysozoa</taxon>
        <taxon>Arthropoda</taxon>
        <taxon>Hexapoda</taxon>
        <taxon>Insecta</taxon>
        <taxon>Pterygota</taxon>
        <taxon>Neoptera</taxon>
        <taxon>Endopterygota</taxon>
        <taxon>Lepidoptera</taxon>
        <taxon>Glossata</taxon>
        <taxon>Ditrysia</taxon>
        <taxon>Noctuoidea</taxon>
        <taxon>Noctuidae</taxon>
        <taxon>Amphipyrinae</taxon>
        <taxon>Spodoptera</taxon>
    </lineage>
</organism>
<proteinExistence type="predicted"/>
<reference evidence="1" key="1">
    <citation type="submission" date="2020-08" db="EMBL/GenBank/DDBJ databases">
        <title>Spodoptera exigua strain:BAW_Kor-Di-RS1 Genome sequencing and assembly.</title>
        <authorList>
            <person name="Kim J."/>
            <person name="Nam H.Y."/>
            <person name="Kwon M."/>
            <person name="Choi J.H."/>
            <person name="Cho S.R."/>
            <person name="Kim G.-H."/>
        </authorList>
    </citation>
    <scope>NUCLEOTIDE SEQUENCE</scope>
    <source>
        <strain evidence="1">BAW_Kor-Di-RS1</strain>
        <tissue evidence="1">Whole-body</tissue>
    </source>
</reference>
<evidence type="ECO:0000313" key="2">
    <source>
        <dbReference type="Proteomes" id="UP000648187"/>
    </source>
</evidence>
<name>A0A835L6P9_SPOEX</name>
<comment type="caution">
    <text evidence="1">The sequence shown here is derived from an EMBL/GenBank/DDBJ whole genome shotgun (WGS) entry which is preliminary data.</text>
</comment>
<dbReference type="Proteomes" id="UP000648187">
    <property type="component" value="Unassembled WGS sequence"/>
</dbReference>
<sequence>MIRSCGLTATGCDEVSGTYGGVRRFPPHLYEARPQLSAGTNRHVISDAATRHPQVSPSYVTTLQNFLVSVYHVTDGQNFYDIEEFYKPIVFDNLNRGGYNITDCLSELLNCWEVIKPDVICTYDKYLTTVCDLLKETCDDYDGLVEEQLGLRLTLFENKCLWSWQEEATK</sequence>
<keyword evidence="2" id="KW-1185">Reference proteome</keyword>
<gene>
    <name evidence="1" type="ORF">HW555_002804</name>
</gene>
<dbReference type="AlphaFoldDB" id="A0A835L6P9"/>
<protein>
    <submittedName>
        <fullName evidence="1">Uncharacterized protein</fullName>
    </submittedName>
</protein>
<evidence type="ECO:0000313" key="1">
    <source>
        <dbReference type="EMBL" id="KAF9421092.1"/>
    </source>
</evidence>
<accession>A0A835L6P9</accession>